<reference evidence="2" key="1">
    <citation type="submission" date="2023-10" db="EMBL/GenBank/DDBJ databases">
        <authorList>
            <person name="Chen Y."/>
            <person name="Shah S."/>
            <person name="Dougan E. K."/>
            <person name="Thang M."/>
            <person name="Chan C."/>
        </authorList>
    </citation>
    <scope>NUCLEOTIDE SEQUENCE [LARGE SCALE GENOMIC DNA]</scope>
</reference>
<evidence type="ECO:0000313" key="3">
    <source>
        <dbReference type="Proteomes" id="UP001189429"/>
    </source>
</evidence>
<dbReference type="Proteomes" id="UP001189429">
    <property type="component" value="Unassembled WGS sequence"/>
</dbReference>
<feature type="non-terminal residue" evidence="2">
    <location>
        <position position="1"/>
    </location>
</feature>
<organism evidence="2 3">
    <name type="scientific">Prorocentrum cordatum</name>
    <dbReference type="NCBI Taxonomy" id="2364126"/>
    <lineage>
        <taxon>Eukaryota</taxon>
        <taxon>Sar</taxon>
        <taxon>Alveolata</taxon>
        <taxon>Dinophyceae</taxon>
        <taxon>Prorocentrales</taxon>
        <taxon>Prorocentraceae</taxon>
        <taxon>Prorocentrum</taxon>
    </lineage>
</organism>
<comment type="caution">
    <text evidence="2">The sequence shown here is derived from an EMBL/GenBank/DDBJ whole genome shotgun (WGS) entry which is preliminary data.</text>
</comment>
<dbReference type="EMBL" id="CAUYUJ010015165">
    <property type="protein sequence ID" value="CAK0850593.1"/>
    <property type="molecule type" value="Genomic_DNA"/>
</dbReference>
<evidence type="ECO:0008006" key="4">
    <source>
        <dbReference type="Google" id="ProtNLM"/>
    </source>
</evidence>
<protein>
    <recommendedName>
        <fullName evidence="4">Subtilisin</fullName>
    </recommendedName>
</protein>
<accession>A0ABN9TWD9</accession>
<gene>
    <name evidence="2" type="ORF">PCOR1329_LOCUS42965</name>
</gene>
<evidence type="ECO:0000256" key="1">
    <source>
        <dbReference type="SAM" id="MobiDB-lite"/>
    </source>
</evidence>
<evidence type="ECO:0000313" key="2">
    <source>
        <dbReference type="EMBL" id="CAK0850593.1"/>
    </source>
</evidence>
<name>A0ABN9TWD9_9DINO</name>
<sequence length="130" mass="13299">ELFDDEPVFLELLAAGDATMRDMEDDVDPTFGNQVIIAASLQECAHLHHAEDPVGASAGVEGAFPDHAPFDPVTQAASGGDDGVSSSASAHGAFFPDYDPADNGVIEGDALMLDNDGVAIAETGTPALTT</sequence>
<feature type="compositionally biased region" description="Low complexity" evidence="1">
    <location>
        <begin position="76"/>
        <end position="93"/>
    </location>
</feature>
<feature type="non-terminal residue" evidence="2">
    <location>
        <position position="130"/>
    </location>
</feature>
<proteinExistence type="predicted"/>
<feature type="region of interest" description="Disordered" evidence="1">
    <location>
        <begin position="55"/>
        <end position="93"/>
    </location>
</feature>
<keyword evidence="3" id="KW-1185">Reference proteome</keyword>